<gene>
    <name evidence="2" type="ORF">FMM06_04515</name>
</gene>
<dbReference type="InterPro" id="IPR013424">
    <property type="entry name" value="Ice-binding_C"/>
</dbReference>
<evidence type="ECO:0000313" key="2">
    <source>
        <dbReference type="EMBL" id="TRW18393.1"/>
    </source>
</evidence>
<dbReference type="NCBIfam" id="TIGR02595">
    <property type="entry name" value="PEP_CTERM"/>
    <property type="match status" value="1"/>
</dbReference>
<proteinExistence type="predicted"/>
<evidence type="ECO:0000259" key="1">
    <source>
        <dbReference type="Pfam" id="PF07589"/>
    </source>
</evidence>
<dbReference type="NCBIfam" id="NF035944">
    <property type="entry name" value="PEPxxWA-CTERM"/>
    <property type="match status" value="1"/>
</dbReference>
<dbReference type="EMBL" id="VJWA01000001">
    <property type="protein sequence ID" value="TRW18393.1"/>
    <property type="molecule type" value="Genomic_DNA"/>
</dbReference>
<organism evidence="2 3">
    <name type="scientific">Glacieibacterium frigidum</name>
    <dbReference type="NCBI Taxonomy" id="2593303"/>
    <lineage>
        <taxon>Bacteria</taxon>
        <taxon>Pseudomonadati</taxon>
        <taxon>Pseudomonadota</taxon>
        <taxon>Alphaproteobacteria</taxon>
        <taxon>Sphingomonadales</taxon>
        <taxon>Sphingosinicellaceae</taxon>
        <taxon>Glacieibacterium</taxon>
    </lineage>
</organism>
<dbReference type="AlphaFoldDB" id="A0A552UJI3"/>
<accession>A0A552UJI3</accession>
<evidence type="ECO:0000313" key="3">
    <source>
        <dbReference type="Proteomes" id="UP000317894"/>
    </source>
</evidence>
<dbReference type="Pfam" id="PF07589">
    <property type="entry name" value="PEP-CTERM"/>
    <property type="match status" value="1"/>
</dbReference>
<feature type="domain" description="Ice-binding protein C-terminal" evidence="1">
    <location>
        <begin position="99"/>
        <end position="124"/>
    </location>
</feature>
<sequence>MAIAAAWHMSGAGDLLWVDIQQLDSCSSGCDVTGYSTFARSWTRVAQAGDSLFLTITAKSFGDMPANPVPSIGAFTAGLASDGFRSAQSMMTRSISISAVPEPASWALLIAGFGAVGSAARRRRATRATVAG</sequence>
<protein>
    <submittedName>
        <fullName evidence="2">PEP-CTERM sorting domain-containing protein</fullName>
    </submittedName>
</protein>
<comment type="caution">
    <text evidence="2">The sequence shown here is derived from an EMBL/GenBank/DDBJ whole genome shotgun (WGS) entry which is preliminary data.</text>
</comment>
<keyword evidence="3" id="KW-1185">Reference proteome</keyword>
<reference evidence="2 3" key="1">
    <citation type="submission" date="2019-07" db="EMBL/GenBank/DDBJ databases">
        <title>Novel species isolated from glacier.</title>
        <authorList>
            <person name="Liu Q."/>
            <person name="Xin Y.-H."/>
        </authorList>
    </citation>
    <scope>NUCLEOTIDE SEQUENCE [LARGE SCALE GENOMIC DNA]</scope>
    <source>
        <strain evidence="2 3">LB1R16</strain>
    </source>
</reference>
<name>A0A552UJI3_9SPHN</name>
<dbReference type="Proteomes" id="UP000317894">
    <property type="component" value="Unassembled WGS sequence"/>
</dbReference>